<dbReference type="InterPro" id="IPR046528">
    <property type="entry name" value="DUF6593"/>
</dbReference>
<feature type="region of interest" description="Disordered" evidence="1">
    <location>
        <begin position="216"/>
        <end position="295"/>
    </location>
</feature>
<evidence type="ECO:0000313" key="3">
    <source>
        <dbReference type="EMBL" id="KZW00194.1"/>
    </source>
</evidence>
<keyword evidence="4" id="KW-1185">Reference proteome</keyword>
<accession>A0A165N4G4</accession>
<dbReference type="EMBL" id="KV425902">
    <property type="protein sequence ID" value="KZW00194.1"/>
    <property type="molecule type" value="Genomic_DNA"/>
</dbReference>
<feature type="domain" description="DUF6593" evidence="2">
    <location>
        <begin position="43"/>
        <end position="178"/>
    </location>
</feature>
<sequence>MAKPMITPLHTTLTHPTRQWSMPPSPVHTLRLSSASMLDGVITLDGAPAYSVETADKLTSIARCTSAGLAQVAQVQWPQHATKSETYVQLGHCLHQPEHQFLRRSAFSTSRKFRLAGTSYKWRHVPSRATYECSTSAGAPVAVYEPAVLTSAARIRLYAPFANDQPLVDVLVLTVLLLTCPPDEWRSVSTPFCPTQLQRPGDLPRYSALADAYDLPSSSSAHRRSSKLERELHHQSVRRVRSFAPSSSASYSSGFSSAPSSPASLRPPLPSLDTSFLSTTSSSTASSSASPVSSVDEPAAWSSRFILDLDKGLIPLSTHDESPPPYEQHQWTVRVPARAYTAKH</sequence>
<dbReference type="Proteomes" id="UP000077266">
    <property type="component" value="Unassembled WGS sequence"/>
</dbReference>
<feature type="compositionally biased region" description="Low complexity" evidence="1">
    <location>
        <begin position="242"/>
        <end position="264"/>
    </location>
</feature>
<dbReference type="Pfam" id="PF20236">
    <property type="entry name" value="DUF6593"/>
    <property type="match status" value="1"/>
</dbReference>
<dbReference type="InParanoid" id="A0A165N4G4"/>
<evidence type="ECO:0000256" key="1">
    <source>
        <dbReference type="SAM" id="MobiDB-lite"/>
    </source>
</evidence>
<name>A0A165N4G4_EXIGL</name>
<gene>
    <name evidence="3" type="ORF">EXIGLDRAFT_722259</name>
</gene>
<evidence type="ECO:0000259" key="2">
    <source>
        <dbReference type="Pfam" id="PF20236"/>
    </source>
</evidence>
<proteinExistence type="predicted"/>
<evidence type="ECO:0000313" key="4">
    <source>
        <dbReference type="Proteomes" id="UP000077266"/>
    </source>
</evidence>
<protein>
    <recommendedName>
        <fullName evidence="2">DUF6593 domain-containing protein</fullName>
    </recommendedName>
</protein>
<dbReference type="AlphaFoldDB" id="A0A165N4G4"/>
<feature type="compositionally biased region" description="Low complexity" evidence="1">
    <location>
        <begin position="271"/>
        <end position="295"/>
    </location>
</feature>
<dbReference type="OrthoDB" id="3270497at2759"/>
<organism evidence="3 4">
    <name type="scientific">Exidia glandulosa HHB12029</name>
    <dbReference type="NCBI Taxonomy" id="1314781"/>
    <lineage>
        <taxon>Eukaryota</taxon>
        <taxon>Fungi</taxon>
        <taxon>Dikarya</taxon>
        <taxon>Basidiomycota</taxon>
        <taxon>Agaricomycotina</taxon>
        <taxon>Agaricomycetes</taxon>
        <taxon>Auriculariales</taxon>
        <taxon>Exidiaceae</taxon>
        <taxon>Exidia</taxon>
    </lineage>
</organism>
<reference evidence="3 4" key="1">
    <citation type="journal article" date="2016" name="Mol. Biol. Evol.">
        <title>Comparative Genomics of Early-Diverging Mushroom-Forming Fungi Provides Insights into the Origins of Lignocellulose Decay Capabilities.</title>
        <authorList>
            <person name="Nagy L.G."/>
            <person name="Riley R."/>
            <person name="Tritt A."/>
            <person name="Adam C."/>
            <person name="Daum C."/>
            <person name="Floudas D."/>
            <person name="Sun H."/>
            <person name="Yadav J.S."/>
            <person name="Pangilinan J."/>
            <person name="Larsson K.H."/>
            <person name="Matsuura K."/>
            <person name="Barry K."/>
            <person name="Labutti K."/>
            <person name="Kuo R."/>
            <person name="Ohm R.A."/>
            <person name="Bhattacharya S.S."/>
            <person name="Shirouzu T."/>
            <person name="Yoshinaga Y."/>
            <person name="Martin F.M."/>
            <person name="Grigoriev I.V."/>
            <person name="Hibbett D.S."/>
        </authorList>
    </citation>
    <scope>NUCLEOTIDE SEQUENCE [LARGE SCALE GENOMIC DNA]</scope>
    <source>
        <strain evidence="3 4">HHB12029</strain>
    </source>
</reference>